<accession>H2Z7E2</accession>
<dbReference type="HOGENOM" id="CLU_059870_1_0_1"/>
<dbReference type="InterPro" id="IPR001478">
    <property type="entry name" value="PDZ"/>
</dbReference>
<reference evidence="3" key="3">
    <citation type="submission" date="2025-09" db="UniProtKB">
        <authorList>
            <consortium name="Ensembl"/>
        </authorList>
    </citation>
    <scope>IDENTIFICATION</scope>
</reference>
<dbReference type="Pfam" id="PF00595">
    <property type="entry name" value="PDZ"/>
    <property type="match status" value="1"/>
</dbReference>
<dbReference type="FunFam" id="2.30.42.10:FF:000043">
    <property type="entry name" value="Syntenin-1 isoform X1"/>
    <property type="match status" value="1"/>
</dbReference>
<dbReference type="SUPFAM" id="SSF50156">
    <property type="entry name" value="PDZ domain-like"/>
    <property type="match status" value="2"/>
</dbReference>
<name>H2Z7E2_CIOSA</name>
<dbReference type="STRING" id="51511.ENSCSAVP00000013504"/>
<dbReference type="Proteomes" id="UP000007875">
    <property type="component" value="Unassembled WGS sequence"/>
</dbReference>
<feature type="domain" description="PDZ" evidence="2">
    <location>
        <begin position="62"/>
        <end position="129"/>
    </location>
</feature>
<dbReference type="eggNOG" id="KOG0849">
    <property type="taxonomic scope" value="Eukaryota"/>
</dbReference>
<dbReference type="InterPro" id="IPR051230">
    <property type="entry name" value="APP-Binding"/>
</dbReference>
<dbReference type="PANTHER" id="PTHR12345">
    <property type="entry name" value="SYNTENIN RELATED"/>
    <property type="match status" value="1"/>
</dbReference>
<dbReference type="PROSITE" id="PS50106">
    <property type="entry name" value="PDZ"/>
    <property type="match status" value="2"/>
</dbReference>
<evidence type="ECO:0000313" key="4">
    <source>
        <dbReference type="Proteomes" id="UP000007875"/>
    </source>
</evidence>
<organism evidence="3 4">
    <name type="scientific">Ciona savignyi</name>
    <name type="common">Pacific transparent sea squirt</name>
    <dbReference type="NCBI Taxonomy" id="51511"/>
    <lineage>
        <taxon>Eukaryota</taxon>
        <taxon>Metazoa</taxon>
        <taxon>Chordata</taxon>
        <taxon>Tunicata</taxon>
        <taxon>Ascidiacea</taxon>
        <taxon>Phlebobranchia</taxon>
        <taxon>Cionidae</taxon>
        <taxon>Ciona</taxon>
    </lineage>
</organism>
<feature type="domain" description="PDZ" evidence="2">
    <location>
        <begin position="146"/>
        <end position="221"/>
    </location>
</feature>
<dbReference type="AlphaFoldDB" id="H2Z7E2"/>
<dbReference type="OMA" id="NYHISNT"/>
<dbReference type="CDD" id="cd06794">
    <property type="entry name" value="PDZ2_syntenin-like"/>
    <property type="match status" value="1"/>
</dbReference>
<evidence type="ECO:0000256" key="1">
    <source>
        <dbReference type="ARBA" id="ARBA00022737"/>
    </source>
</evidence>
<dbReference type="InterPro" id="IPR036034">
    <property type="entry name" value="PDZ_sf"/>
</dbReference>
<keyword evidence="1" id="KW-0677">Repeat</keyword>
<reference evidence="3" key="2">
    <citation type="submission" date="2025-08" db="UniProtKB">
        <authorList>
            <consortium name="Ensembl"/>
        </authorList>
    </citation>
    <scope>IDENTIFICATION</scope>
</reference>
<dbReference type="CDD" id="cd06721">
    <property type="entry name" value="PDZ1_syntenin-like"/>
    <property type="match status" value="1"/>
</dbReference>
<dbReference type="GO" id="GO:0005737">
    <property type="term" value="C:cytoplasm"/>
    <property type="evidence" value="ECO:0007669"/>
    <property type="project" value="TreeGrafter"/>
</dbReference>
<protein>
    <recommendedName>
        <fullName evidence="2">PDZ domain-containing protein</fullName>
    </recommendedName>
</protein>
<sequence>MGLDLKSNEVQNQFAVVPQTQYGPPAIPQQQTPSQIAGMVAPVSQQGIVGMQRAEIKQGIRTAILCKDGKGKVGLRIKSVDKGIFVAFVSKGSPASLGGLRFGDQLLQIDNETLAGYSTDKATKLLKKADPKRIEFAIRDRPFERTVTLQKDSSGHVGFIFKEGKITSLFKDSSAARNGLLIEHQLCEVNGQCVIGLKDTVVKDIMVNGGPTVTVTIMPKFIYNHIIKNSSFADYCVHYFAILQYFLCY</sequence>
<dbReference type="FunCoup" id="H2Z7E2">
    <property type="interactions" value="32"/>
</dbReference>
<dbReference type="GO" id="GO:0005886">
    <property type="term" value="C:plasma membrane"/>
    <property type="evidence" value="ECO:0007669"/>
    <property type="project" value="TreeGrafter"/>
</dbReference>
<dbReference type="PANTHER" id="PTHR12345:SF3">
    <property type="entry name" value="PDZ DOMAIN-CONTAINING PROTEIN"/>
    <property type="match status" value="1"/>
</dbReference>
<dbReference type="InParanoid" id="H2Z7E2"/>
<dbReference type="Gene3D" id="2.30.42.10">
    <property type="match status" value="2"/>
</dbReference>
<evidence type="ECO:0000313" key="3">
    <source>
        <dbReference type="Ensembl" id="ENSCSAVP00000013504.1"/>
    </source>
</evidence>
<proteinExistence type="predicted"/>
<reference evidence="4" key="1">
    <citation type="submission" date="2003-08" db="EMBL/GenBank/DDBJ databases">
        <authorList>
            <person name="Birren B."/>
            <person name="Nusbaum C."/>
            <person name="Abebe A."/>
            <person name="Abouelleil A."/>
            <person name="Adekoya E."/>
            <person name="Ait-zahra M."/>
            <person name="Allen N."/>
            <person name="Allen T."/>
            <person name="An P."/>
            <person name="Anderson M."/>
            <person name="Anderson S."/>
            <person name="Arachchi H."/>
            <person name="Armbruster J."/>
            <person name="Bachantsang P."/>
            <person name="Baldwin J."/>
            <person name="Barry A."/>
            <person name="Bayul T."/>
            <person name="Blitshsteyn B."/>
            <person name="Bloom T."/>
            <person name="Blye J."/>
            <person name="Boguslavskiy L."/>
            <person name="Borowsky M."/>
            <person name="Boukhgalter B."/>
            <person name="Brunache A."/>
            <person name="Butler J."/>
            <person name="Calixte N."/>
            <person name="Calvo S."/>
            <person name="Camarata J."/>
            <person name="Campo K."/>
            <person name="Chang J."/>
            <person name="Cheshatsang Y."/>
            <person name="Citroen M."/>
            <person name="Collymore A."/>
            <person name="Considine T."/>
            <person name="Cook A."/>
            <person name="Cooke P."/>
            <person name="Corum B."/>
            <person name="Cuomo C."/>
            <person name="David R."/>
            <person name="Dawoe T."/>
            <person name="Degray S."/>
            <person name="Dodge S."/>
            <person name="Dooley K."/>
            <person name="Dorje P."/>
            <person name="Dorjee K."/>
            <person name="Dorris L."/>
            <person name="Duffey N."/>
            <person name="Dupes A."/>
            <person name="Elkins T."/>
            <person name="Engels R."/>
            <person name="Erickson J."/>
            <person name="Farina A."/>
            <person name="Faro S."/>
            <person name="Ferreira P."/>
            <person name="Fischer H."/>
            <person name="Fitzgerald M."/>
            <person name="Foley K."/>
            <person name="Gage D."/>
            <person name="Galagan J."/>
            <person name="Gearin G."/>
            <person name="Gnerre S."/>
            <person name="Gnirke A."/>
            <person name="Goyette A."/>
            <person name="Graham J."/>
            <person name="Grandbois E."/>
            <person name="Gyaltsen K."/>
            <person name="Hafez N."/>
            <person name="Hagopian D."/>
            <person name="Hagos B."/>
            <person name="Hall J."/>
            <person name="Hatcher B."/>
            <person name="Heller A."/>
            <person name="Higgins H."/>
            <person name="Honan T."/>
            <person name="Horn A."/>
            <person name="Houde N."/>
            <person name="Hughes L."/>
            <person name="Hulme W."/>
            <person name="Husby E."/>
            <person name="Iliev I."/>
            <person name="Jaffe D."/>
            <person name="Jones C."/>
            <person name="Kamal M."/>
            <person name="Kamat A."/>
            <person name="Kamvysselis M."/>
            <person name="Karlsson E."/>
            <person name="Kells C."/>
            <person name="Kieu A."/>
            <person name="Kisner P."/>
            <person name="Kodira C."/>
            <person name="Kulbokas E."/>
            <person name="Labutti K."/>
            <person name="Lama D."/>
            <person name="Landers T."/>
            <person name="Leger J."/>
            <person name="Levine S."/>
            <person name="Lewis D."/>
            <person name="Lewis T."/>
            <person name="Lindblad-toh K."/>
            <person name="Liu X."/>
            <person name="Lokyitsang T."/>
            <person name="Lokyitsang Y."/>
            <person name="Lucien O."/>
            <person name="Lui A."/>
            <person name="Ma L.J."/>
            <person name="Mabbitt R."/>
            <person name="Macdonald J."/>
            <person name="Maclean C."/>
            <person name="Major J."/>
            <person name="Manning J."/>
            <person name="Marabella R."/>
            <person name="Maru K."/>
            <person name="Matthews C."/>
            <person name="Mauceli E."/>
            <person name="Mccarthy M."/>
            <person name="Mcdonough S."/>
            <person name="Mcghee T."/>
            <person name="Meldrim J."/>
            <person name="Meneus L."/>
            <person name="Mesirov J."/>
            <person name="Mihalev A."/>
            <person name="Mihova T."/>
            <person name="Mikkelsen T."/>
            <person name="Mlenga V."/>
            <person name="Moru K."/>
            <person name="Mozes J."/>
            <person name="Mulrain L."/>
            <person name="Munson G."/>
            <person name="Naylor J."/>
            <person name="Newes C."/>
            <person name="Nguyen C."/>
            <person name="Nguyen N."/>
            <person name="Nguyen T."/>
            <person name="Nicol R."/>
            <person name="Nielsen C."/>
            <person name="Nizzari M."/>
            <person name="Norbu C."/>
            <person name="Norbu N."/>
            <person name="O'donnell P."/>
            <person name="Okoawo O."/>
            <person name="O'leary S."/>
            <person name="Omotosho B."/>
            <person name="O'neill K."/>
            <person name="Osman S."/>
            <person name="Parker S."/>
            <person name="Perrin D."/>
            <person name="Phunkhang P."/>
            <person name="Piqani B."/>
            <person name="Purcell S."/>
            <person name="Rachupka T."/>
            <person name="Ramasamy U."/>
            <person name="Rameau R."/>
            <person name="Ray V."/>
            <person name="Raymond C."/>
            <person name="Retta R."/>
            <person name="Richardson S."/>
            <person name="Rise C."/>
            <person name="Rodriguez J."/>
            <person name="Rogers J."/>
            <person name="Rogov P."/>
            <person name="Rutman M."/>
            <person name="Schupbach R."/>
            <person name="Seaman C."/>
            <person name="Settipalli S."/>
            <person name="Sharpe T."/>
            <person name="Sheridan J."/>
            <person name="Sherpa N."/>
            <person name="Shi J."/>
            <person name="Smirnov S."/>
            <person name="Smith C."/>
            <person name="Sougnez C."/>
            <person name="Spencer B."/>
            <person name="Stalker J."/>
            <person name="Stange-thomann N."/>
            <person name="Stavropoulos S."/>
            <person name="Stetson K."/>
            <person name="Stone C."/>
            <person name="Stone S."/>
            <person name="Stubbs M."/>
            <person name="Talamas J."/>
            <person name="Tchuinga P."/>
            <person name="Tenzing P."/>
            <person name="Tesfaye S."/>
            <person name="Theodore J."/>
            <person name="Thoulutsang Y."/>
            <person name="Topham K."/>
            <person name="Towey S."/>
            <person name="Tsamla T."/>
            <person name="Tsomo N."/>
            <person name="Vallee D."/>
            <person name="Vassiliev H."/>
            <person name="Venkataraman V."/>
            <person name="Vinson J."/>
            <person name="Vo A."/>
            <person name="Wade C."/>
            <person name="Wang S."/>
            <person name="Wangchuk T."/>
            <person name="Wangdi T."/>
            <person name="Whittaker C."/>
            <person name="Wilkinson J."/>
            <person name="Wu Y."/>
            <person name="Wyman D."/>
            <person name="Yadav S."/>
            <person name="Yang S."/>
            <person name="Yang X."/>
            <person name="Yeager S."/>
            <person name="Yee E."/>
            <person name="Young G."/>
            <person name="Zainoun J."/>
            <person name="Zembeck L."/>
            <person name="Zimmer A."/>
            <person name="Zody M."/>
            <person name="Lander E."/>
        </authorList>
    </citation>
    <scope>NUCLEOTIDE SEQUENCE [LARGE SCALE GENOMIC DNA]</scope>
</reference>
<dbReference type="Ensembl" id="ENSCSAVT00000013660.1">
    <property type="protein sequence ID" value="ENSCSAVP00000013504.1"/>
    <property type="gene ID" value="ENSCSAVG00000007916.1"/>
</dbReference>
<dbReference type="SMART" id="SM00228">
    <property type="entry name" value="PDZ"/>
    <property type="match status" value="2"/>
</dbReference>
<dbReference type="GeneTree" id="ENSGT00940000164997"/>
<evidence type="ECO:0000259" key="2">
    <source>
        <dbReference type="PROSITE" id="PS50106"/>
    </source>
</evidence>
<keyword evidence="4" id="KW-1185">Reference proteome</keyword>